<dbReference type="InterPro" id="IPR000600">
    <property type="entry name" value="ROK"/>
</dbReference>
<dbReference type="Proteomes" id="UP000243297">
    <property type="component" value="Unassembled WGS sequence"/>
</dbReference>
<protein>
    <submittedName>
        <fullName evidence="2">Glucokinase</fullName>
    </submittedName>
</protein>
<evidence type="ECO:0000256" key="1">
    <source>
        <dbReference type="ARBA" id="ARBA00006479"/>
    </source>
</evidence>
<dbReference type="STRING" id="118967.SAMN02745191_1774"/>
<keyword evidence="2" id="KW-0808">Transferase</keyword>
<organism evidence="2 3">
    <name type="scientific">Anaerorhabdus furcosa</name>
    <dbReference type="NCBI Taxonomy" id="118967"/>
    <lineage>
        <taxon>Bacteria</taxon>
        <taxon>Bacillati</taxon>
        <taxon>Bacillota</taxon>
        <taxon>Erysipelotrichia</taxon>
        <taxon>Erysipelotrichales</taxon>
        <taxon>Erysipelotrichaceae</taxon>
        <taxon>Anaerorhabdus</taxon>
    </lineage>
</organism>
<dbReference type="RefSeq" id="WP_078712180.1">
    <property type="nucleotide sequence ID" value="NZ_FUWY01000005.1"/>
</dbReference>
<dbReference type="GO" id="GO:0016301">
    <property type="term" value="F:kinase activity"/>
    <property type="evidence" value="ECO:0007669"/>
    <property type="project" value="UniProtKB-KW"/>
</dbReference>
<dbReference type="Gene3D" id="3.30.420.40">
    <property type="match status" value="2"/>
</dbReference>
<dbReference type="AlphaFoldDB" id="A0A1T4NWV5"/>
<reference evidence="3" key="1">
    <citation type="submission" date="2017-02" db="EMBL/GenBank/DDBJ databases">
        <authorList>
            <person name="Varghese N."/>
            <person name="Submissions S."/>
        </authorList>
    </citation>
    <scope>NUCLEOTIDE SEQUENCE [LARGE SCALE GENOMIC DNA]</scope>
    <source>
        <strain evidence="3">ATCC 25662</strain>
    </source>
</reference>
<dbReference type="Pfam" id="PF00480">
    <property type="entry name" value="ROK"/>
    <property type="match status" value="1"/>
</dbReference>
<gene>
    <name evidence="2" type="ORF">SAMN02745191_1774</name>
</gene>
<dbReference type="InterPro" id="IPR043129">
    <property type="entry name" value="ATPase_NBD"/>
</dbReference>
<keyword evidence="3" id="KW-1185">Reference proteome</keyword>
<accession>A0A1T4NWV5</accession>
<name>A0A1T4NWV5_9FIRM</name>
<comment type="similarity">
    <text evidence="1">Belongs to the ROK (NagC/XylR) family.</text>
</comment>
<sequence length="299" mass="31722">MKTIIGIDLGGTNVRVAKVTDSGEVLQELKSPSYGLEGPEKVVPNIISLIKQIDGYKDCIGVGIGVPGPVDTVNKVMKLSSNLTGFTDYPMAKMIEEATGLPTFLDNDANCAGLAEAIIGAGKLYPIVYYTTVSTGIGGALIVNGKLVSGKSGYAGEVGNLIVDPYREPFNNLNPGASESEASGRAITRKGQAIFGDKIESAKDVFDLYVQGDEEAKKLVDQVTTDLAVMYSHIAHIVDPHIFVIGGGVMKSKDIWLPIMQEKFKKLVHSGMRDVIFTEAECSEPGILGAAMLPISNGL</sequence>
<dbReference type="PANTHER" id="PTHR18964">
    <property type="entry name" value="ROK (REPRESSOR, ORF, KINASE) FAMILY"/>
    <property type="match status" value="1"/>
</dbReference>
<dbReference type="SUPFAM" id="SSF53067">
    <property type="entry name" value="Actin-like ATPase domain"/>
    <property type="match status" value="1"/>
</dbReference>
<keyword evidence="2" id="KW-0418">Kinase</keyword>
<evidence type="ECO:0000313" key="3">
    <source>
        <dbReference type="Proteomes" id="UP000243297"/>
    </source>
</evidence>
<evidence type="ECO:0000313" key="2">
    <source>
        <dbReference type="EMBL" id="SJZ83830.1"/>
    </source>
</evidence>
<dbReference type="OrthoDB" id="9810372at2"/>
<dbReference type="PANTHER" id="PTHR18964:SF149">
    <property type="entry name" value="BIFUNCTIONAL UDP-N-ACETYLGLUCOSAMINE 2-EPIMERASE_N-ACETYLMANNOSAMINE KINASE"/>
    <property type="match status" value="1"/>
</dbReference>
<dbReference type="EMBL" id="FUWY01000005">
    <property type="protein sequence ID" value="SJZ83830.1"/>
    <property type="molecule type" value="Genomic_DNA"/>
</dbReference>
<proteinExistence type="inferred from homology"/>